<dbReference type="PANTHER" id="PTHR47572:SF4">
    <property type="entry name" value="LACTONASE DRP35"/>
    <property type="match status" value="1"/>
</dbReference>
<dbReference type="InterPro" id="IPR013658">
    <property type="entry name" value="SGL"/>
</dbReference>
<keyword evidence="4" id="KW-1185">Reference proteome</keyword>
<evidence type="ECO:0000259" key="2">
    <source>
        <dbReference type="Pfam" id="PF08450"/>
    </source>
</evidence>
<dbReference type="PATRIC" id="fig|1409788.3.peg.1828"/>
<dbReference type="InterPro" id="IPR051262">
    <property type="entry name" value="SMP-30/CGR1_Lactonase"/>
</dbReference>
<dbReference type="GO" id="GO:0016787">
    <property type="term" value="F:hydrolase activity"/>
    <property type="evidence" value="ECO:0007669"/>
    <property type="project" value="UniProtKB-KW"/>
</dbReference>
<dbReference type="InterPro" id="IPR011042">
    <property type="entry name" value="6-blade_b-propeller_TolB-like"/>
</dbReference>
<dbReference type="EMBL" id="LGIA01000138">
    <property type="protein sequence ID" value="KOH45422.1"/>
    <property type="molecule type" value="Genomic_DNA"/>
</dbReference>
<name>A0A0L8VB48_9BACT</name>
<dbReference type="Gene3D" id="2.120.10.30">
    <property type="entry name" value="TolB, C-terminal domain"/>
    <property type="match status" value="1"/>
</dbReference>
<reference evidence="4" key="1">
    <citation type="submission" date="2015-07" db="EMBL/GenBank/DDBJ databases">
        <title>Genome sequencing of Sunxiuqinia dokdonensis strain SK.</title>
        <authorList>
            <person name="Ahn S."/>
            <person name="Kim B.-C."/>
        </authorList>
    </citation>
    <scope>NUCLEOTIDE SEQUENCE [LARGE SCALE GENOMIC DNA]</scope>
    <source>
        <strain evidence="4">SK</strain>
    </source>
</reference>
<keyword evidence="1" id="KW-0378">Hydrolase</keyword>
<proteinExistence type="predicted"/>
<dbReference type="STRING" id="1409788.NC99_17610"/>
<dbReference type="Pfam" id="PF08450">
    <property type="entry name" value="SGL"/>
    <property type="match status" value="1"/>
</dbReference>
<comment type="caution">
    <text evidence="3">The sequence shown here is derived from an EMBL/GenBank/DDBJ whole genome shotgun (WGS) entry which is preliminary data.</text>
</comment>
<evidence type="ECO:0000313" key="3">
    <source>
        <dbReference type="EMBL" id="KOH45422.1"/>
    </source>
</evidence>
<sequence length="290" mass="32156">MICCLAVGVSAQKADALSKLIKPNAEVEKIASGFAFTEGPAPDQKGQVYFTDQPNNKIYIWKENDQITEFEVDGERANGLYFDQDGQLVACADYQNKLIKIDQAGNKTVLVDNYDGKHLNGPNDLWIHPSGNIYLTDSYYHRPWWPEGHTQVQDERAVYCVTPAGKITRVAADFKMPNGIIGTRDGSTLYVADINDQKIWKYDIQQDGSLSNKTFFAPEGSDGMTIDHQGNVYLTNQAVSVYSKKGEKLGAIQIPEQPANVCFGGKNRKTLFITARTSVYKLAMKVAGVQ</sequence>
<evidence type="ECO:0000256" key="1">
    <source>
        <dbReference type="ARBA" id="ARBA00022801"/>
    </source>
</evidence>
<organism evidence="3 4">
    <name type="scientific">Sunxiuqinia dokdonensis</name>
    <dbReference type="NCBI Taxonomy" id="1409788"/>
    <lineage>
        <taxon>Bacteria</taxon>
        <taxon>Pseudomonadati</taxon>
        <taxon>Bacteroidota</taxon>
        <taxon>Bacteroidia</taxon>
        <taxon>Marinilabiliales</taxon>
        <taxon>Prolixibacteraceae</taxon>
        <taxon>Sunxiuqinia</taxon>
    </lineage>
</organism>
<evidence type="ECO:0000313" key="4">
    <source>
        <dbReference type="Proteomes" id="UP000036958"/>
    </source>
</evidence>
<dbReference type="AlphaFoldDB" id="A0A0L8VB48"/>
<accession>A0A0L8VB48</accession>
<dbReference type="PANTHER" id="PTHR47572">
    <property type="entry name" value="LIPOPROTEIN-RELATED"/>
    <property type="match status" value="1"/>
</dbReference>
<dbReference type="SUPFAM" id="SSF63829">
    <property type="entry name" value="Calcium-dependent phosphotriesterase"/>
    <property type="match status" value="1"/>
</dbReference>
<gene>
    <name evidence="3" type="ORF">NC99_17610</name>
</gene>
<protein>
    <recommendedName>
        <fullName evidence="2">SMP-30/Gluconolactonase/LRE-like region domain-containing protein</fullName>
    </recommendedName>
</protein>
<feature type="domain" description="SMP-30/Gluconolactonase/LRE-like region" evidence="2">
    <location>
        <begin position="36"/>
        <end position="275"/>
    </location>
</feature>
<dbReference type="Proteomes" id="UP000036958">
    <property type="component" value="Unassembled WGS sequence"/>
</dbReference>